<dbReference type="InterPro" id="IPR013324">
    <property type="entry name" value="RNA_pol_sigma_r3/r4-like"/>
</dbReference>
<dbReference type="EMBL" id="CP107006">
    <property type="protein sequence ID" value="UYQ91230.1"/>
    <property type="molecule type" value="Genomic_DNA"/>
</dbReference>
<dbReference type="InterPro" id="IPR013325">
    <property type="entry name" value="RNA_pol_sigma_r2"/>
</dbReference>
<dbReference type="Gene3D" id="1.10.1740.10">
    <property type="match status" value="1"/>
</dbReference>
<protein>
    <submittedName>
        <fullName evidence="7">Sigma-70 family RNA polymerase sigma factor</fullName>
    </submittedName>
</protein>
<keyword evidence="8" id="KW-1185">Reference proteome</keyword>
<dbReference type="CDD" id="cd06171">
    <property type="entry name" value="Sigma70_r4"/>
    <property type="match status" value="1"/>
</dbReference>
<dbReference type="InterPro" id="IPR013249">
    <property type="entry name" value="RNA_pol_sigma70_r4_t2"/>
</dbReference>
<feature type="domain" description="RNA polymerase sigma-70 region 2" evidence="5">
    <location>
        <begin position="26"/>
        <end position="92"/>
    </location>
</feature>
<dbReference type="InterPro" id="IPR036388">
    <property type="entry name" value="WH-like_DNA-bd_sf"/>
</dbReference>
<dbReference type="InterPro" id="IPR014284">
    <property type="entry name" value="RNA_pol_sigma-70_dom"/>
</dbReference>
<dbReference type="Proteomes" id="UP001162741">
    <property type="component" value="Chromosome"/>
</dbReference>
<evidence type="ECO:0000256" key="4">
    <source>
        <dbReference type="ARBA" id="ARBA00023163"/>
    </source>
</evidence>
<proteinExistence type="inferred from homology"/>
<accession>A0ABY6IV39</accession>
<keyword evidence="2" id="KW-0805">Transcription regulation</keyword>
<dbReference type="Pfam" id="PF08281">
    <property type="entry name" value="Sigma70_r4_2"/>
    <property type="match status" value="1"/>
</dbReference>
<gene>
    <name evidence="7" type="ORF">MKQ68_14130</name>
</gene>
<dbReference type="InterPro" id="IPR039425">
    <property type="entry name" value="RNA_pol_sigma-70-like"/>
</dbReference>
<dbReference type="NCBIfam" id="TIGR02937">
    <property type="entry name" value="sigma70-ECF"/>
    <property type="match status" value="1"/>
</dbReference>
<evidence type="ECO:0000256" key="3">
    <source>
        <dbReference type="ARBA" id="ARBA00023082"/>
    </source>
</evidence>
<dbReference type="Gene3D" id="1.10.10.10">
    <property type="entry name" value="Winged helix-like DNA-binding domain superfamily/Winged helix DNA-binding domain"/>
    <property type="match status" value="1"/>
</dbReference>
<dbReference type="Pfam" id="PF04542">
    <property type="entry name" value="Sigma70_r2"/>
    <property type="match status" value="1"/>
</dbReference>
<comment type="similarity">
    <text evidence="1">Belongs to the sigma-70 factor family. ECF subfamily.</text>
</comment>
<dbReference type="SUPFAM" id="SSF88659">
    <property type="entry name" value="Sigma3 and sigma4 domains of RNA polymerase sigma factors"/>
    <property type="match status" value="1"/>
</dbReference>
<evidence type="ECO:0000259" key="6">
    <source>
        <dbReference type="Pfam" id="PF08281"/>
    </source>
</evidence>
<evidence type="ECO:0000313" key="7">
    <source>
        <dbReference type="EMBL" id="UYQ91230.1"/>
    </source>
</evidence>
<organism evidence="7 8">
    <name type="scientific">Chitinophaga horti</name>
    <dbReference type="NCBI Taxonomy" id="2920382"/>
    <lineage>
        <taxon>Bacteria</taxon>
        <taxon>Pseudomonadati</taxon>
        <taxon>Bacteroidota</taxon>
        <taxon>Chitinophagia</taxon>
        <taxon>Chitinophagales</taxon>
        <taxon>Chitinophagaceae</taxon>
        <taxon>Chitinophaga</taxon>
    </lineage>
</organism>
<dbReference type="RefSeq" id="WP_264279699.1">
    <property type="nucleotide sequence ID" value="NZ_CP107006.1"/>
</dbReference>
<keyword evidence="4" id="KW-0804">Transcription</keyword>
<evidence type="ECO:0000259" key="5">
    <source>
        <dbReference type="Pfam" id="PF04542"/>
    </source>
</evidence>
<evidence type="ECO:0000313" key="8">
    <source>
        <dbReference type="Proteomes" id="UP001162741"/>
    </source>
</evidence>
<name>A0ABY6IV39_9BACT</name>
<reference evidence="7" key="1">
    <citation type="submission" date="2022-10" db="EMBL/GenBank/DDBJ databases">
        <title>Chitinophaga sp. nov., isolated from soil.</title>
        <authorList>
            <person name="Jeon C.O."/>
        </authorList>
    </citation>
    <scope>NUCLEOTIDE SEQUENCE</scope>
    <source>
        <strain evidence="7">R8</strain>
    </source>
</reference>
<dbReference type="PANTHER" id="PTHR43133:SF46">
    <property type="entry name" value="RNA POLYMERASE SIGMA-70 FACTOR ECF SUBFAMILY"/>
    <property type="match status" value="1"/>
</dbReference>
<feature type="domain" description="RNA polymerase sigma factor 70 region 4 type 2" evidence="6">
    <location>
        <begin position="118"/>
        <end position="168"/>
    </location>
</feature>
<dbReference type="SUPFAM" id="SSF88946">
    <property type="entry name" value="Sigma2 domain of RNA polymerase sigma factors"/>
    <property type="match status" value="1"/>
</dbReference>
<sequence>MHHTTDIEKHLFLQIAGGDQAAFRELFHRYTPLLRPLIYKLTTTDHIIEDILQDVFFKIWLSRDKLPDIENPRSWILRITFHDCFGYLRKEATKRRHEIVPEAAAEDQQLDFRETSRLVNEAVAGLSPQAQKIYLLSRRDGLKLPEIAETLGLSLQTVKNTLSRALKSIRDYLAEHGVFLPLLLLWWWSL</sequence>
<evidence type="ECO:0000256" key="1">
    <source>
        <dbReference type="ARBA" id="ARBA00010641"/>
    </source>
</evidence>
<dbReference type="PANTHER" id="PTHR43133">
    <property type="entry name" value="RNA POLYMERASE ECF-TYPE SIGMA FACTO"/>
    <property type="match status" value="1"/>
</dbReference>
<evidence type="ECO:0000256" key="2">
    <source>
        <dbReference type="ARBA" id="ARBA00023015"/>
    </source>
</evidence>
<keyword evidence="3" id="KW-0731">Sigma factor</keyword>
<dbReference type="InterPro" id="IPR007627">
    <property type="entry name" value="RNA_pol_sigma70_r2"/>
</dbReference>